<accession>A0A379MRB2</accession>
<dbReference type="Proteomes" id="UP000255233">
    <property type="component" value="Unassembled WGS sequence"/>
</dbReference>
<keyword evidence="2" id="KW-1185">Reference proteome</keyword>
<dbReference type="AlphaFoldDB" id="A0A379MRB2"/>
<gene>
    <name evidence="1" type="ORF">NCTC11190_01270</name>
</gene>
<dbReference type="RefSeq" id="WP_156877448.1">
    <property type="nucleotide sequence ID" value="NZ_UGVL01000001.1"/>
</dbReference>
<organism evidence="1 2">
    <name type="scientific">Rikenella microfusus</name>
    <dbReference type="NCBI Taxonomy" id="28139"/>
    <lineage>
        <taxon>Bacteria</taxon>
        <taxon>Pseudomonadati</taxon>
        <taxon>Bacteroidota</taxon>
        <taxon>Bacteroidia</taxon>
        <taxon>Bacteroidales</taxon>
        <taxon>Rikenellaceae</taxon>
        <taxon>Rikenella</taxon>
    </lineage>
</organism>
<evidence type="ECO:0000313" key="2">
    <source>
        <dbReference type="Proteomes" id="UP000255233"/>
    </source>
</evidence>
<evidence type="ECO:0008006" key="3">
    <source>
        <dbReference type="Google" id="ProtNLM"/>
    </source>
</evidence>
<sequence>MTEDTDRTGAEIARLRRYGVDGIEMAESRDKAKKRFLEAAESLDEGDKLVVCSLSMVCRGVEELLEVFLVWSHRRFALVSLDEVWLEECREVLFEGGGELLLDRIHRFVPSLAAGRRGRKKEQIAEKGYVQGGRPKGSIKMTAEKLDLAVRMYCRGDFTVRDICDIVRCNERSMYRYLKLRGVGGMRKISGTSAADHKGEVKKKTRRSAKLTYAAIRNKE</sequence>
<proteinExistence type="predicted"/>
<name>A0A379MRB2_9BACT</name>
<evidence type="ECO:0000313" key="1">
    <source>
        <dbReference type="EMBL" id="SUE34053.1"/>
    </source>
</evidence>
<protein>
    <recommendedName>
        <fullName evidence="3">Resolvase/invertase-type recombinase catalytic domain-containing protein</fullName>
    </recommendedName>
</protein>
<dbReference type="EMBL" id="UGVL01000001">
    <property type="protein sequence ID" value="SUE34053.1"/>
    <property type="molecule type" value="Genomic_DNA"/>
</dbReference>
<reference evidence="1 2" key="1">
    <citation type="submission" date="2018-06" db="EMBL/GenBank/DDBJ databases">
        <authorList>
            <consortium name="Pathogen Informatics"/>
            <person name="Doyle S."/>
        </authorList>
    </citation>
    <scope>NUCLEOTIDE SEQUENCE [LARGE SCALE GENOMIC DNA]</scope>
    <source>
        <strain evidence="1 2">NCTC11190</strain>
    </source>
</reference>
<dbReference type="STRING" id="880526.GCA_000427365_00175"/>